<feature type="region of interest" description="Disordered" evidence="6">
    <location>
        <begin position="1"/>
        <end position="27"/>
    </location>
</feature>
<reference evidence="8" key="2">
    <citation type="submission" date="2020-09" db="EMBL/GenBank/DDBJ databases">
        <authorList>
            <person name="Sun Q."/>
            <person name="Ohkuma M."/>
        </authorList>
    </citation>
    <scope>NUCLEOTIDE SEQUENCE</scope>
    <source>
        <strain evidence="8">JCM 5069</strain>
    </source>
</reference>
<evidence type="ECO:0000313" key="8">
    <source>
        <dbReference type="EMBL" id="GHH87975.1"/>
    </source>
</evidence>
<gene>
    <name evidence="8" type="ORF">GCM10018793_65860</name>
</gene>
<sequence>MSGGNGGFGGPGANGTASPSSGQADGRFEGPCWTFGDNIPTDQLVKSRYVFDPMEEIVKHVLEDLDPDFPVQVRPGDIVVAGRHFGQSSGRAIATKALAATRIGCVVAETFARTFYRNCFEIGLPALEVEGVTELAAKGDRLAVDITTGTVTNTATGESRTGRPADPFLIEMLTAGGLIALAGQRPELFG</sequence>
<keyword evidence="9" id="KW-1185">Reference proteome</keyword>
<evidence type="ECO:0000256" key="5">
    <source>
        <dbReference type="ARBA" id="ARBA00033368"/>
    </source>
</evidence>
<organism evidence="8 9">
    <name type="scientific">Streptomyces sulfonofaciens</name>
    <dbReference type="NCBI Taxonomy" id="68272"/>
    <lineage>
        <taxon>Bacteria</taxon>
        <taxon>Bacillati</taxon>
        <taxon>Actinomycetota</taxon>
        <taxon>Actinomycetes</taxon>
        <taxon>Kitasatosporales</taxon>
        <taxon>Streptomycetaceae</taxon>
        <taxon>Streptomyces</taxon>
    </lineage>
</organism>
<dbReference type="PANTHER" id="PTHR43345">
    <property type="entry name" value="3-ISOPROPYLMALATE DEHYDRATASE SMALL SUBUNIT 2-RELATED-RELATED"/>
    <property type="match status" value="1"/>
</dbReference>
<proteinExistence type="inferred from homology"/>
<dbReference type="Proteomes" id="UP000603708">
    <property type="component" value="Unassembled WGS sequence"/>
</dbReference>
<dbReference type="Gene3D" id="3.20.19.10">
    <property type="entry name" value="Aconitase, domain 4"/>
    <property type="match status" value="1"/>
</dbReference>
<evidence type="ECO:0000256" key="1">
    <source>
        <dbReference type="ARBA" id="ARBA00009869"/>
    </source>
</evidence>
<accession>A0A919GQE4</accession>
<evidence type="ECO:0000256" key="3">
    <source>
        <dbReference type="ARBA" id="ARBA00023239"/>
    </source>
</evidence>
<dbReference type="AlphaFoldDB" id="A0A919GQE4"/>
<evidence type="ECO:0000256" key="2">
    <source>
        <dbReference type="ARBA" id="ARBA00017233"/>
    </source>
</evidence>
<dbReference type="InterPro" id="IPR050075">
    <property type="entry name" value="LeuD"/>
</dbReference>
<dbReference type="InterPro" id="IPR011827">
    <property type="entry name" value="LeuD_type2/HacB/DmdB"/>
</dbReference>
<comment type="similarity">
    <text evidence="1">Belongs to the LeuD family. LeuD type 2 subfamily.</text>
</comment>
<reference evidence="8" key="1">
    <citation type="journal article" date="2014" name="Int. J. Syst. Evol. Microbiol.">
        <title>Complete genome sequence of Corynebacterium casei LMG S-19264T (=DSM 44701T), isolated from a smear-ripened cheese.</title>
        <authorList>
            <consortium name="US DOE Joint Genome Institute (JGI-PGF)"/>
            <person name="Walter F."/>
            <person name="Albersmeier A."/>
            <person name="Kalinowski J."/>
            <person name="Ruckert C."/>
        </authorList>
    </citation>
    <scope>NUCLEOTIDE SEQUENCE</scope>
    <source>
        <strain evidence="8">JCM 5069</strain>
    </source>
</reference>
<name>A0A919GQE4_9ACTN</name>
<dbReference type="RefSeq" id="WP_189938443.1">
    <property type="nucleotide sequence ID" value="NZ_BNCD01000031.1"/>
</dbReference>
<evidence type="ECO:0000256" key="6">
    <source>
        <dbReference type="SAM" id="MobiDB-lite"/>
    </source>
</evidence>
<dbReference type="NCBIfam" id="TIGR02087">
    <property type="entry name" value="LEUD_arch"/>
    <property type="match status" value="1"/>
</dbReference>
<keyword evidence="3" id="KW-0456">Lyase</keyword>
<dbReference type="InterPro" id="IPR000573">
    <property type="entry name" value="AconitaseA/IPMdHydase_ssu_swvl"/>
</dbReference>
<dbReference type="PANTHER" id="PTHR43345:SF2">
    <property type="entry name" value="3-ISOPROPYLMALATE DEHYDRATASE SMALL SUBUNIT 1"/>
    <property type="match status" value="1"/>
</dbReference>
<dbReference type="SUPFAM" id="SSF52016">
    <property type="entry name" value="LeuD/IlvD-like"/>
    <property type="match status" value="1"/>
</dbReference>
<dbReference type="EMBL" id="BNCD01000031">
    <property type="protein sequence ID" value="GHH87975.1"/>
    <property type="molecule type" value="Genomic_DNA"/>
</dbReference>
<comment type="caution">
    <text evidence="8">The sequence shown here is derived from an EMBL/GenBank/DDBJ whole genome shotgun (WGS) entry which is preliminary data.</text>
</comment>
<evidence type="ECO:0000256" key="4">
    <source>
        <dbReference type="ARBA" id="ARBA00031631"/>
    </source>
</evidence>
<feature type="compositionally biased region" description="Gly residues" evidence="6">
    <location>
        <begin position="1"/>
        <end position="13"/>
    </location>
</feature>
<dbReference type="InterPro" id="IPR015928">
    <property type="entry name" value="Aconitase/3IPM_dehydase_swvl"/>
</dbReference>
<protein>
    <recommendedName>
        <fullName evidence="2">3-isopropylmalate dehydratase small subunit</fullName>
    </recommendedName>
    <alternativeName>
        <fullName evidence="4">Alpha-IPM isomerase</fullName>
    </alternativeName>
    <alternativeName>
        <fullName evidence="5">Isopropylmalate isomerase</fullName>
    </alternativeName>
</protein>
<feature type="domain" description="Aconitase A/isopropylmalate dehydratase small subunit swivel" evidence="7">
    <location>
        <begin position="68"/>
        <end position="128"/>
    </location>
</feature>
<dbReference type="GO" id="GO:0016836">
    <property type="term" value="F:hydro-lyase activity"/>
    <property type="evidence" value="ECO:0007669"/>
    <property type="project" value="InterPro"/>
</dbReference>
<evidence type="ECO:0000313" key="9">
    <source>
        <dbReference type="Proteomes" id="UP000603708"/>
    </source>
</evidence>
<dbReference type="Pfam" id="PF00694">
    <property type="entry name" value="Aconitase_C"/>
    <property type="match status" value="1"/>
</dbReference>
<evidence type="ECO:0000259" key="7">
    <source>
        <dbReference type="Pfam" id="PF00694"/>
    </source>
</evidence>